<evidence type="ECO:0000313" key="2">
    <source>
        <dbReference type="EMBL" id="MBI6871466.1"/>
    </source>
</evidence>
<evidence type="ECO:0000256" key="1">
    <source>
        <dbReference type="SAM" id="Phobius"/>
    </source>
</evidence>
<gene>
    <name evidence="2" type="ORF">I6U51_01945</name>
</gene>
<sequence length="48" mass="5170">MAVEIIVTSIIVISAVCIFYRNLKKKGSGSCDCGSCSSHCPNYKNSNK</sequence>
<organism evidence="2 3">
    <name type="scientific">Clostridium aciditolerans</name>
    <dbReference type="NCBI Taxonomy" id="339861"/>
    <lineage>
        <taxon>Bacteria</taxon>
        <taxon>Bacillati</taxon>
        <taxon>Bacillota</taxon>
        <taxon>Clostridia</taxon>
        <taxon>Eubacteriales</taxon>
        <taxon>Clostridiaceae</taxon>
        <taxon>Clostridium</taxon>
    </lineage>
</organism>
<dbReference type="AlphaFoldDB" id="A0A934HXR7"/>
<keyword evidence="3" id="KW-1185">Reference proteome</keyword>
<keyword evidence="1" id="KW-0812">Transmembrane</keyword>
<dbReference type="Pfam" id="PF12669">
    <property type="entry name" value="FeoB_associated"/>
    <property type="match status" value="1"/>
</dbReference>
<accession>A0A934HXR7</accession>
<keyword evidence="1" id="KW-1133">Transmembrane helix</keyword>
<name>A0A934HXR7_9CLOT</name>
<dbReference type="RefSeq" id="WP_211140915.1">
    <property type="nucleotide sequence ID" value="NZ_JAEEGB010000003.1"/>
</dbReference>
<feature type="transmembrane region" description="Helical" evidence="1">
    <location>
        <begin position="6"/>
        <end position="23"/>
    </location>
</feature>
<dbReference type="EMBL" id="JAEEGB010000003">
    <property type="protein sequence ID" value="MBI6871466.1"/>
    <property type="molecule type" value="Genomic_DNA"/>
</dbReference>
<evidence type="ECO:0000313" key="3">
    <source>
        <dbReference type="Proteomes" id="UP000622687"/>
    </source>
</evidence>
<keyword evidence="1" id="KW-0472">Membrane</keyword>
<protein>
    <submittedName>
        <fullName evidence="2">FeoB-associated Cys-rich membrane protein</fullName>
    </submittedName>
</protein>
<reference evidence="2" key="1">
    <citation type="submission" date="2020-12" db="EMBL/GenBank/DDBJ databases">
        <title>Clostridium thailandense sp. nov., a novel acetogenic bacterium isolated from peat land soil in Thailand.</title>
        <authorList>
            <person name="Chaikitkaew S."/>
            <person name="Birkeland N.K."/>
        </authorList>
    </citation>
    <scope>NUCLEOTIDE SEQUENCE</scope>
    <source>
        <strain evidence="2">DSM 17425</strain>
    </source>
</reference>
<comment type="caution">
    <text evidence="2">The sequence shown here is derived from an EMBL/GenBank/DDBJ whole genome shotgun (WGS) entry which is preliminary data.</text>
</comment>
<dbReference type="Proteomes" id="UP000622687">
    <property type="component" value="Unassembled WGS sequence"/>
</dbReference>
<proteinExistence type="predicted"/>